<evidence type="ECO:0000259" key="7">
    <source>
        <dbReference type="Pfam" id="PF00133"/>
    </source>
</evidence>
<evidence type="ECO:0000256" key="6">
    <source>
        <dbReference type="ARBA" id="ARBA00048359"/>
    </source>
</evidence>
<feature type="domain" description="Aminoacyl-tRNA synthetase class Ia" evidence="7">
    <location>
        <begin position="1"/>
        <end position="180"/>
    </location>
</feature>
<evidence type="ECO:0000256" key="4">
    <source>
        <dbReference type="ARBA" id="ARBA00022917"/>
    </source>
</evidence>
<reference evidence="8" key="1">
    <citation type="journal article" date="2014" name="Front. Microbiol.">
        <title>High frequency of phylogenetically diverse reductive dehalogenase-homologous genes in deep subseafloor sedimentary metagenomes.</title>
        <authorList>
            <person name="Kawai M."/>
            <person name="Futagami T."/>
            <person name="Toyoda A."/>
            <person name="Takaki Y."/>
            <person name="Nishi S."/>
            <person name="Hori S."/>
            <person name="Arai W."/>
            <person name="Tsubouchi T."/>
            <person name="Morono Y."/>
            <person name="Uchiyama I."/>
            <person name="Ito T."/>
            <person name="Fujiyama A."/>
            <person name="Inagaki F."/>
            <person name="Takami H."/>
        </authorList>
    </citation>
    <scope>NUCLEOTIDE SEQUENCE</scope>
    <source>
        <strain evidence="8">Expedition CK06-06</strain>
    </source>
</reference>
<dbReference type="PRINTS" id="PR00984">
    <property type="entry name" value="TRNASYNTHILE"/>
</dbReference>
<dbReference type="GO" id="GO:0004822">
    <property type="term" value="F:isoleucine-tRNA ligase activity"/>
    <property type="evidence" value="ECO:0007669"/>
    <property type="project" value="UniProtKB-EC"/>
</dbReference>
<keyword evidence="5" id="KW-0030">Aminoacyl-tRNA synthetase</keyword>
<evidence type="ECO:0000256" key="3">
    <source>
        <dbReference type="ARBA" id="ARBA00022840"/>
    </source>
</evidence>
<accession>X1J3U2</accession>
<keyword evidence="2" id="KW-0547">Nucleotide-binding</keyword>
<keyword evidence="4" id="KW-0648">Protein biosynthesis</keyword>
<dbReference type="Gene3D" id="1.10.730.10">
    <property type="entry name" value="Isoleucyl-tRNA Synthetase, Domain 1"/>
    <property type="match status" value="1"/>
</dbReference>
<keyword evidence="1" id="KW-0436">Ligase</keyword>
<dbReference type="InterPro" id="IPR002301">
    <property type="entry name" value="Ile-tRNA-ligase"/>
</dbReference>
<feature type="non-terminal residue" evidence="8">
    <location>
        <position position="234"/>
    </location>
</feature>
<dbReference type="GO" id="GO:0006428">
    <property type="term" value="P:isoleucyl-tRNA aminoacylation"/>
    <property type="evidence" value="ECO:0007669"/>
    <property type="project" value="InterPro"/>
</dbReference>
<name>X1J3U2_9ZZZZ</name>
<dbReference type="InterPro" id="IPR002300">
    <property type="entry name" value="aa-tRNA-synth_Ia"/>
</dbReference>
<dbReference type="Pfam" id="PF00133">
    <property type="entry name" value="tRNA-synt_1"/>
    <property type="match status" value="1"/>
</dbReference>
<dbReference type="InterPro" id="IPR023586">
    <property type="entry name" value="Ile-tRNA-ligase_type2"/>
</dbReference>
<proteinExistence type="predicted"/>
<evidence type="ECO:0000313" key="8">
    <source>
        <dbReference type="EMBL" id="GAH88647.1"/>
    </source>
</evidence>
<comment type="catalytic activity">
    <reaction evidence="6">
        <text>tRNA(Ile) + L-isoleucine + ATP = L-isoleucyl-tRNA(Ile) + AMP + diphosphate</text>
        <dbReference type="Rhea" id="RHEA:11060"/>
        <dbReference type="Rhea" id="RHEA-COMP:9666"/>
        <dbReference type="Rhea" id="RHEA-COMP:9695"/>
        <dbReference type="ChEBI" id="CHEBI:30616"/>
        <dbReference type="ChEBI" id="CHEBI:33019"/>
        <dbReference type="ChEBI" id="CHEBI:58045"/>
        <dbReference type="ChEBI" id="CHEBI:78442"/>
        <dbReference type="ChEBI" id="CHEBI:78528"/>
        <dbReference type="ChEBI" id="CHEBI:456215"/>
        <dbReference type="EC" id="6.1.1.5"/>
    </reaction>
</comment>
<dbReference type="GO" id="GO:0005524">
    <property type="term" value="F:ATP binding"/>
    <property type="evidence" value="ECO:0007669"/>
    <property type="project" value="UniProtKB-KW"/>
</dbReference>
<gene>
    <name evidence="8" type="ORF">S03H2_62165</name>
</gene>
<feature type="non-terminal residue" evidence="8">
    <location>
        <position position="1"/>
    </location>
</feature>
<dbReference type="AlphaFoldDB" id="X1J3U2"/>
<evidence type="ECO:0000256" key="2">
    <source>
        <dbReference type="ARBA" id="ARBA00022741"/>
    </source>
</evidence>
<dbReference type="PANTHER" id="PTHR42780">
    <property type="entry name" value="SOLEUCYL-TRNA SYNTHETASE"/>
    <property type="match status" value="1"/>
</dbReference>
<protein>
    <recommendedName>
        <fullName evidence="7">Aminoacyl-tRNA synthetase class Ia domain-containing protein</fullName>
    </recommendedName>
</protein>
<evidence type="ECO:0000256" key="1">
    <source>
        <dbReference type="ARBA" id="ARBA00022598"/>
    </source>
</evidence>
<dbReference type="Gene3D" id="3.40.50.620">
    <property type="entry name" value="HUPs"/>
    <property type="match status" value="1"/>
</dbReference>
<dbReference type="PANTHER" id="PTHR42780:SF1">
    <property type="entry name" value="ISOLEUCINE--TRNA LIGASE, CYTOPLASMIC"/>
    <property type="match status" value="1"/>
</dbReference>
<evidence type="ECO:0000256" key="5">
    <source>
        <dbReference type="ARBA" id="ARBA00023146"/>
    </source>
</evidence>
<comment type="caution">
    <text evidence="8">The sequence shown here is derived from an EMBL/GenBank/DDBJ whole genome shotgun (WGS) entry which is preliminary data.</text>
</comment>
<keyword evidence="3" id="KW-0067">ATP-binding</keyword>
<organism evidence="8">
    <name type="scientific">marine sediment metagenome</name>
    <dbReference type="NCBI Taxonomy" id="412755"/>
    <lineage>
        <taxon>unclassified sequences</taxon>
        <taxon>metagenomes</taxon>
        <taxon>ecological metagenomes</taxon>
    </lineage>
</organism>
<dbReference type="SUPFAM" id="SSF52374">
    <property type="entry name" value="Nucleotidylyl transferase"/>
    <property type="match status" value="1"/>
</dbReference>
<sequence length="234" mass="27029">TPLPVWRCESCERYECVGGVEELKGKAGFTGLKEPLDLHRPFVDELTFDCPKCGAKMKRVPEVIDCWFDSGAMPIAQWHYPFENDTLLEDGRFPADYICEAVDQTRGWFYSLHAISTLLFNRPCFKNVICHGHILDANGQKMSKSKGNMVDPWAIINKYGADALRWYLFIAVPMGNSMRFDEKDIRDVNRQFFMTLWNVYSFFVTYANIDKFVPDSKQAPPAQSELDRWILSEL</sequence>
<dbReference type="InterPro" id="IPR014729">
    <property type="entry name" value="Rossmann-like_a/b/a_fold"/>
</dbReference>
<dbReference type="EMBL" id="BARU01040182">
    <property type="protein sequence ID" value="GAH88647.1"/>
    <property type="molecule type" value="Genomic_DNA"/>
</dbReference>